<sequence length="563" mass="62040">MTLSAIQSPLVSPMAALPFPSPPHPLLHLSSPNRRSPSLWRRSPSVASFNQIPPSSSSTSFPRLSGGHTSPAPSPSPFPSLAETLRRHSALLVHLAAFAVYLVGFGARACAIGSAQILPPTAATASGSHAVESSDTTAERVEDEELRAALESWKSKTYALTVPLRIVALRGSIPPSWIKEFIQAQGRRLKLIPEFRGSLESIFSDLSSASKKGSLQPKSAMAADIVSVGDSWLSHAIIGGLIEPMKAVEREDWFKVLGNKWKVYLCRNNKGELDSNGYVWGIPYRWGTMLIAYKKNKFRKHNLRPIEDWGDLWRPELAGKISMVDSPREVVGAVLKHMGASYNTKDIESQVVGGREAVLHNLTMLQRQVRLFDSVHYLKAFGAGNVWVAVGWSSDVIPSAKRMSNVAVVVPKSGTSLWADLWLIFNPFQAIPYAARFATDQIGGRVRSPSPLVNQWLEFCLQTARGLPFQQEVVPGASPFVLEHPPLEGSQELGKGKPKLDTNLIEGIPPPDILMKCEFLEPLSEKAVEDHQWLISSMQKQGADWIRSMLYHVRSIFNPQTRC</sequence>
<feature type="region of interest" description="Disordered" evidence="5">
    <location>
        <begin position="50"/>
        <end position="80"/>
    </location>
</feature>
<dbReference type="GO" id="GO:0019808">
    <property type="term" value="F:polyamine binding"/>
    <property type="evidence" value="ECO:0007669"/>
    <property type="project" value="InterPro"/>
</dbReference>
<comment type="subcellular location">
    <subcellularLocation>
        <location evidence="1">Periplasm</location>
    </subcellularLocation>
</comment>
<reference evidence="6" key="1">
    <citation type="journal article" date="2019" name="Nat. Commun.">
        <title>Genome-wide association mapping of date palm fruit traits.</title>
        <authorList>
            <person name="Hazzouri K.M."/>
            <person name="Gros-Balthazard M."/>
            <person name="Flowers J.M."/>
            <person name="Copetti D."/>
            <person name="Lemansour A."/>
            <person name="Lebrun M."/>
            <person name="Masmoudi K."/>
            <person name="Ferrand S."/>
            <person name="Dhar M.I."/>
            <person name="Fresquez Z.A."/>
            <person name="Rosas U."/>
            <person name="Zhang J."/>
            <person name="Talag J."/>
            <person name="Lee S."/>
            <person name="Kudrna D."/>
            <person name="Powell R.F."/>
            <person name="Leitch I.J."/>
            <person name="Krueger R.R."/>
            <person name="Wing R.A."/>
            <person name="Amiri K.M.A."/>
            <person name="Purugganan M.D."/>
        </authorList>
    </citation>
    <scope>NUCLEOTIDE SEQUENCE [LARGE SCALE GENOMIC DNA]</scope>
    <source>
        <strain evidence="6">cv. Khalas</strain>
    </source>
</reference>
<evidence type="ECO:0000256" key="3">
    <source>
        <dbReference type="ARBA" id="ARBA00022729"/>
    </source>
</evidence>
<dbReference type="OrthoDB" id="10266693at2759"/>
<evidence type="ECO:0000256" key="1">
    <source>
        <dbReference type="ARBA" id="ARBA00004418"/>
    </source>
</evidence>
<dbReference type="Pfam" id="PF13343">
    <property type="entry name" value="SBP_bac_6"/>
    <property type="match status" value="1"/>
</dbReference>
<feature type="compositionally biased region" description="Low complexity" evidence="5">
    <location>
        <begin position="53"/>
        <end position="65"/>
    </location>
</feature>
<organism evidence="6 7">
    <name type="scientific">Phoenix dactylifera</name>
    <name type="common">Date palm</name>
    <dbReference type="NCBI Taxonomy" id="42345"/>
    <lineage>
        <taxon>Eukaryota</taxon>
        <taxon>Viridiplantae</taxon>
        <taxon>Streptophyta</taxon>
        <taxon>Embryophyta</taxon>
        <taxon>Tracheophyta</taxon>
        <taxon>Spermatophyta</taxon>
        <taxon>Magnoliopsida</taxon>
        <taxon>Liliopsida</taxon>
        <taxon>Arecaceae</taxon>
        <taxon>Coryphoideae</taxon>
        <taxon>Phoeniceae</taxon>
        <taxon>Phoenix</taxon>
    </lineage>
</organism>
<dbReference type="Proteomes" id="UP000228380">
    <property type="component" value="Chromosome 5"/>
</dbReference>
<dbReference type="PANTHER" id="PTHR30222:SF17">
    <property type="entry name" value="SPERMIDINE_PUTRESCINE-BINDING PERIPLASMIC PROTEIN"/>
    <property type="match status" value="1"/>
</dbReference>
<dbReference type="PANTHER" id="PTHR30222">
    <property type="entry name" value="SPERMIDINE/PUTRESCINE-BINDING PERIPLASMIC PROTEIN"/>
    <property type="match status" value="1"/>
</dbReference>
<evidence type="ECO:0000256" key="2">
    <source>
        <dbReference type="ARBA" id="ARBA00022448"/>
    </source>
</evidence>
<evidence type="ECO:0000256" key="4">
    <source>
        <dbReference type="ARBA" id="ARBA00022764"/>
    </source>
</evidence>
<gene>
    <name evidence="7" type="primary">LOC103716646</name>
</gene>
<protein>
    <submittedName>
        <fullName evidence="7">Uncharacterized protein LOC103716646 isoform X1</fullName>
    </submittedName>
</protein>
<dbReference type="CDD" id="cd13661">
    <property type="entry name" value="PBP2_PotD_PotF_like_1"/>
    <property type="match status" value="1"/>
</dbReference>
<proteinExistence type="predicted"/>
<name>A0A8B9AAX9_PHODC</name>
<evidence type="ECO:0000313" key="6">
    <source>
        <dbReference type="Proteomes" id="UP000228380"/>
    </source>
</evidence>
<dbReference type="Gene3D" id="3.40.190.10">
    <property type="entry name" value="Periplasmic binding protein-like II"/>
    <property type="match status" value="1"/>
</dbReference>
<keyword evidence="4" id="KW-0574">Periplasm</keyword>
<evidence type="ECO:0000313" key="7">
    <source>
        <dbReference type="RefSeq" id="XP_038982872.1"/>
    </source>
</evidence>
<dbReference type="AlphaFoldDB" id="A0A8B9AAX9"/>
<keyword evidence="6" id="KW-1185">Reference proteome</keyword>
<dbReference type="SUPFAM" id="SSF53850">
    <property type="entry name" value="Periplasmic binding protein-like II"/>
    <property type="match status" value="1"/>
</dbReference>
<accession>A0A8B9AAX9</accession>
<keyword evidence="2" id="KW-0813">Transport</keyword>
<evidence type="ECO:0000256" key="5">
    <source>
        <dbReference type="SAM" id="MobiDB-lite"/>
    </source>
</evidence>
<dbReference type="RefSeq" id="XP_038982872.1">
    <property type="nucleotide sequence ID" value="XM_039126944.1"/>
</dbReference>
<reference evidence="7" key="2">
    <citation type="submission" date="2025-08" db="UniProtKB">
        <authorList>
            <consortium name="RefSeq"/>
        </authorList>
    </citation>
    <scope>IDENTIFICATION</scope>
    <source>
        <tissue evidence="7">Young leaves</tissue>
    </source>
</reference>
<dbReference type="InterPro" id="IPR001188">
    <property type="entry name" value="Sperm_putr-bd"/>
</dbReference>
<keyword evidence="3" id="KW-0732">Signal</keyword>
<dbReference type="GeneID" id="103716646"/>
<dbReference type="PRINTS" id="PR00909">
    <property type="entry name" value="SPERMDNBNDNG"/>
</dbReference>
<dbReference type="GO" id="GO:0015846">
    <property type="term" value="P:polyamine transport"/>
    <property type="evidence" value="ECO:0007669"/>
    <property type="project" value="InterPro"/>
</dbReference>